<organism evidence="6 7">
    <name type="scientific">Thiohalorhabdus methylotrophus</name>
    <dbReference type="NCBI Taxonomy" id="3242694"/>
    <lineage>
        <taxon>Bacteria</taxon>
        <taxon>Pseudomonadati</taxon>
        <taxon>Pseudomonadota</taxon>
        <taxon>Gammaproteobacteria</taxon>
        <taxon>Thiohalorhabdales</taxon>
        <taxon>Thiohalorhabdaceae</taxon>
        <taxon>Thiohalorhabdus</taxon>
    </lineage>
</organism>
<evidence type="ECO:0000256" key="2">
    <source>
        <dbReference type="ARBA" id="ARBA00023125"/>
    </source>
</evidence>
<dbReference type="PROSITE" id="PS01124">
    <property type="entry name" value="HTH_ARAC_FAMILY_2"/>
    <property type="match status" value="1"/>
</dbReference>
<feature type="domain" description="HTH araC/xylS-type" evidence="5">
    <location>
        <begin position="222"/>
        <end position="320"/>
    </location>
</feature>
<dbReference type="InterPro" id="IPR029062">
    <property type="entry name" value="Class_I_gatase-like"/>
</dbReference>
<dbReference type="InterPro" id="IPR018062">
    <property type="entry name" value="HTH_AraC-typ_CS"/>
</dbReference>
<proteinExistence type="predicted"/>
<dbReference type="EMBL" id="JBGUAW010000007">
    <property type="protein sequence ID" value="MFA9461319.1"/>
    <property type="molecule type" value="Genomic_DNA"/>
</dbReference>
<gene>
    <name evidence="6" type="ORF">ACERLL_10825</name>
</gene>
<dbReference type="Pfam" id="PF12833">
    <property type="entry name" value="HTH_18"/>
    <property type="match status" value="1"/>
</dbReference>
<dbReference type="SMART" id="SM00342">
    <property type="entry name" value="HTH_ARAC"/>
    <property type="match status" value="1"/>
</dbReference>
<dbReference type="Gene3D" id="3.40.50.880">
    <property type="match status" value="1"/>
</dbReference>
<dbReference type="CDD" id="cd03136">
    <property type="entry name" value="GATase1_AraC_ArgR_like"/>
    <property type="match status" value="1"/>
</dbReference>
<evidence type="ECO:0000313" key="7">
    <source>
        <dbReference type="Proteomes" id="UP001575181"/>
    </source>
</evidence>
<evidence type="ECO:0000259" key="5">
    <source>
        <dbReference type="PROSITE" id="PS01124"/>
    </source>
</evidence>
<dbReference type="PROSITE" id="PS00041">
    <property type="entry name" value="HTH_ARAC_FAMILY_1"/>
    <property type="match status" value="1"/>
</dbReference>
<keyword evidence="2" id="KW-0238">DNA-binding</keyword>
<keyword evidence="1" id="KW-0805">Transcription regulation</keyword>
<dbReference type="Proteomes" id="UP001575181">
    <property type="component" value="Unassembled WGS sequence"/>
</dbReference>
<keyword evidence="7" id="KW-1185">Reference proteome</keyword>
<evidence type="ECO:0000256" key="1">
    <source>
        <dbReference type="ARBA" id="ARBA00023015"/>
    </source>
</evidence>
<evidence type="ECO:0000256" key="3">
    <source>
        <dbReference type="ARBA" id="ARBA00023163"/>
    </source>
</evidence>
<comment type="caution">
    <text evidence="6">The sequence shown here is derived from an EMBL/GenBank/DDBJ whole genome shotgun (WGS) entry which is preliminary data.</text>
</comment>
<dbReference type="InterPro" id="IPR002818">
    <property type="entry name" value="DJ-1/PfpI"/>
</dbReference>
<accession>A0ABV4TXJ8</accession>
<evidence type="ECO:0000256" key="4">
    <source>
        <dbReference type="SAM" id="MobiDB-lite"/>
    </source>
</evidence>
<dbReference type="InterPro" id="IPR018060">
    <property type="entry name" value="HTH_AraC"/>
</dbReference>
<protein>
    <submittedName>
        <fullName evidence="6">GlxA family transcriptional regulator</fullName>
    </submittedName>
</protein>
<feature type="region of interest" description="Disordered" evidence="4">
    <location>
        <begin position="313"/>
        <end position="368"/>
    </location>
</feature>
<dbReference type="InterPro" id="IPR009057">
    <property type="entry name" value="Homeodomain-like_sf"/>
</dbReference>
<reference evidence="6 7" key="1">
    <citation type="submission" date="2024-08" db="EMBL/GenBank/DDBJ databases">
        <title>Whole-genome sequencing of halo(alkali)philic microorganisms from hypersaline lakes.</title>
        <authorList>
            <person name="Sorokin D.Y."/>
            <person name="Merkel A.Y."/>
            <person name="Messina E."/>
            <person name="Yakimov M."/>
        </authorList>
    </citation>
    <scope>NUCLEOTIDE SEQUENCE [LARGE SCALE GENOMIC DNA]</scope>
    <source>
        <strain evidence="6 7">Cl-TMA</strain>
    </source>
</reference>
<evidence type="ECO:0000313" key="6">
    <source>
        <dbReference type="EMBL" id="MFA9461319.1"/>
    </source>
</evidence>
<sequence length="368" mass="40440">MAEMTALSAPSSFGFLVVPNFSMIAFAAAVDALRMANQLTGRCLFNWYAITSDGSAVEASNGFRLIPEYSLEDAPNVPVVLVCGGTGIERATDRRLTSWLRRLASGGTVLGGICTGSHLLAAAGLLDGYRCTVHWEYIPGMRENFPRADISREVFVVDRNRITCAGGSAPLDLMLHLIAKRHGRELAASISEEFVGEHMRGPQQMQPIPMQQRLATSHPKLLEAVALMETNIEEPIDLDELAGYVGLSRRQLERLSRKYLGCPPTRYYLELRLARARRLLVQTALPIHEVALACGFVSAPHFSKCYRDFFGQPPSADRRRRNPETRPRSSGEPPEDTGELPEGPLAEWEQAGAGRSGEPRAVLTPDRG</sequence>
<dbReference type="Pfam" id="PF01965">
    <property type="entry name" value="DJ-1_PfpI"/>
    <property type="match status" value="1"/>
</dbReference>
<dbReference type="InterPro" id="IPR052158">
    <property type="entry name" value="INH-QAR"/>
</dbReference>
<keyword evidence="3" id="KW-0804">Transcription</keyword>
<dbReference type="SUPFAM" id="SSF46689">
    <property type="entry name" value="Homeodomain-like"/>
    <property type="match status" value="2"/>
</dbReference>
<dbReference type="RefSeq" id="WP_373656108.1">
    <property type="nucleotide sequence ID" value="NZ_JBGUAW010000007.1"/>
</dbReference>
<dbReference type="PANTHER" id="PTHR43130">
    <property type="entry name" value="ARAC-FAMILY TRANSCRIPTIONAL REGULATOR"/>
    <property type="match status" value="1"/>
</dbReference>
<dbReference type="PANTHER" id="PTHR43130:SF3">
    <property type="entry name" value="HTH-TYPE TRANSCRIPTIONAL REGULATOR RV1931C"/>
    <property type="match status" value="1"/>
</dbReference>
<name>A0ABV4TXJ8_9GAMM</name>
<dbReference type="SUPFAM" id="SSF52317">
    <property type="entry name" value="Class I glutamine amidotransferase-like"/>
    <property type="match status" value="1"/>
</dbReference>
<dbReference type="Gene3D" id="1.10.10.60">
    <property type="entry name" value="Homeodomain-like"/>
    <property type="match status" value="1"/>
</dbReference>